<feature type="compositionally biased region" description="Polar residues" evidence="2">
    <location>
        <begin position="522"/>
        <end position="546"/>
    </location>
</feature>
<accession>A0A6A5Z0F5</accession>
<gene>
    <name evidence="3" type="ORF">BDV96DRAFT_601730</name>
</gene>
<feature type="region of interest" description="Disordered" evidence="2">
    <location>
        <begin position="1"/>
        <end position="50"/>
    </location>
</feature>
<protein>
    <submittedName>
        <fullName evidence="3">Uncharacterized protein</fullName>
    </submittedName>
</protein>
<sequence>MNAPGQAQFQTQFPGHPQMHPNQQNPGQARQGQGQGQGQQSFQNAAQQQRSPNQLFYDPRLQQWTLKKGKKSSWAEVEPRQQHVSYDSLAEELENMLETIRKEKTSVQRLLNEIPSDNAHSKVSDLLKAQNAELFKLNSKLQWNIAGIRLAWTVIQHTFTPDERRLKRIDIILKTEQRAPMPGAGAKGGAANGMQQNQKPLAQGMGQNIKNPQNQGFNNVQDGHLNQGQGRDQGMNHGGPPPPPPPPPPPGPHSGPGMPVLPSPPGGGQQQQQPGFQQPGMANPGMFAEHAAFPSMRHESQRFNGPEILNAHILKKQKSKSKILPGRFPSESEGDSDSGSDSESIGSDSASIISMDEPGYNTIGGGGRKSSHKKNKSKRHNQRRDSGYTDPHKSQKQKTSYGRSGPDFQPPPMGKHSGHKSSQQSPRSSNSSFKPPVVQVHVHNGTTAQNEREHDRENDRDRHNGRDLYRSEREPALRQASYNISPPRSLKDSFNKVDKFTGGVPMSRNSSTSTSRDSYTSGEENASSASYDADSQFSEPMQPQRSRGNERYPRERLDQSYHNDVHRSKRDYHNDYPHQERPRHHRRRSHIPTVHMDHDVEGPYYGEDPSIVGVVQRPGLRRNSTQVYPSYGREQPRYPHSRSMSYSEEPYYPPPKALQDSQANYHDDGVHVPDVESIVAATVSALQQQKALDAVEHMRRSQRPLIDRRGSLSGRGRERYDPWAASQQPEYSSANPMSGIGRRGPVYSGYRHVDI</sequence>
<dbReference type="EMBL" id="ML977329">
    <property type="protein sequence ID" value="KAF2112919.1"/>
    <property type="molecule type" value="Genomic_DNA"/>
</dbReference>
<name>A0A6A5Z0F5_9PLEO</name>
<dbReference type="Proteomes" id="UP000799770">
    <property type="component" value="Unassembled WGS sequence"/>
</dbReference>
<reference evidence="3" key="1">
    <citation type="journal article" date="2020" name="Stud. Mycol.">
        <title>101 Dothideomycetes genomes: a test case for predicting lifestyles and emergence of pathogens.</title>
        <authorList>
            <person name="Haridas S."/>
            <person name="Albert R."/>
            <person name="Binder M."/>
            <person name="Bloem J."/>
            <person name="Labutti K."/>
            <person name="Salamov A."/>
            <person name="Andreopoulos B."/>
            <person name="Baker S."/>
            <person name="Barry K."/>
            <person name="Bills G."/>
            <person name="Bluhm B."/>
            <person name="Cannon C."/>
            <person name="Castanera R."/>
            <person name="Culley D."/>
            <person name="Daum C."/>
            <person name="Ezra D."/>
            <person name="Gonzalez J."/>
            <person name="Henrissat B."/>
            <person name="Kuo A."/>
            <person name="Liang C."/>
            <person name="Lipzen A."/>
            <person name="Lutzoni F."/>
            <person name="Magnuson J."/>
            <person name="Mondo S."/>
            <person name="Nolan M."/>
            <person name="Ohm R."/>
            <person name="Pangilinan J."/>
            <person name="Park H.-J."/>
            <person name="Ramirez L."/>
            <person name="Alfaro M."/>
            <person name="Sun H."/>
            <person name="Tritt A."/>
            <person name="Yoshinaga Y."/>
            <person name="Zwiers L.-H."/>
            <person name="Turgeon B."/>
            <person name="Goodwin S."/>
            <person name="Spatafora J."/>
            <person name="Crous P."/>
            <person name="Grigoriev I."/>
        </authorList>
    </citation>
    <scope>NUCLEOTIDE SEQUENCE</scope>
    <source>
        <strain evidence="3">CBS 627.86</strain>
    </source>
</reference>
<feature type="compositionally biased region" description="Basic and acidic residues" evidence="2">
    <location>
        <begin position="696"/>
        <end position="721"/>
    </location>
</feature>
<feature type="compositionally biased region" description="Basic and acidic residues" evidence="2">
    <location>
        <begin position="450"/>
        <end position="476"/>
    </location>
</feature>
<dbReference type="AlphaFoldDB" id="A0A6A5Z0F5"/>
<feature type="compositionally biased region" description="Basic and acidic residues" evidence="2">
    <location>
        <begin position="489"/>
        <end position="499"/>
    </location>
</feature>
<feature type="compositionally biased region" description="Polar residues" evidence="2">
    <location>
        <begin position="1"/>
        <end position="13"/>
    </location>
</feature>
<feature type="compositionally biased region" description="Basic and acidic residues" evidence="2">
    <location>
        <begin position="547"/>
        <end position="580"/>
    </location>
</feature>
<evidence type="ECO:0000313" key="3">
    <source>
        <dbReference type="EMBL" id="KAF2112919.1"/>
    </source>
</evidence>
<feature type="compositionally biased region" description="Polar residues" evidence="2">
    <location>
        <begin position="725"/>
        <end position="736"/>
    </location>
</feature>
<keyword evidence="4" id="KW-1185">Reference proteome</keyword>
<feature type="compositionally biased region" description="Polar residues" evidence="2">
    <location>
        <begin position="205"/>
        <end position="230"/>
    </location>
</feature>
<keyword evidence="1" id="KW-0175">Coiled coil</keyword>
<feature type="compositionally biased region" description="Low complexity" evidence="2">
    <location>
        <begin position="507"/>
        <end position="521"/>
    </location>
</feature>
<feature type="region of interest" description="Disordered" evidence="2">
    <location>
        <begin position="204"/>
        <end position="587"/>
    </location>
</feature>
<proteinExistence type="predicted"/>
<dbReference type="OrthoDB" id="3791063at2759"/>
<feature type="compositionally biased region" description="Low complexity" evidence="2">
    <location>
        <begin position="420"/>
        <end position="432"/>
    </location>
</feature>
<evidence type="ECO:0000256" key="1">
    <source>
        <dbReference type="SAM" id="Coils"/>
    </source>
</evidence>
<feature type="compositionally biased region" description="Low complexity" evidence="2">
    <location>
        <begin position="341"/>
        <end position="354"/>
    </location>
</feature>
<feature type="compositionally biased region" description="Low complexity" evidence="2">
    <location>
        <begin position="270"/>
        <end position="280"/>
    </location>
</feature>
<organism evidence="3 4">
    <name type="scientific">Lophiotrema nucula</name>
    <dbReference type="NCBI Taxonomy" id="690887"/>
    <lineage>
        <taxon>Eukaryota</taxon>
        <taxon>Fungi</taxon>
        <taxon>Dikarya</taxon>
        <taxon>Ascomycota</taxon>
        <taxon>Pezizomycotina</taxon>
        <taxon>Dothideomycetes</taxon>
        <taxon>Pleosporomycetidae</taxon>
        <taxon>Pleosporales</taxon>
        <taxon>Lophiotremataceae</taxon>
        <taxon>Lophiotrema</taxon>
    </lineage>
</organism>
<feature type="compositionally biased region" description="Basic and acidic residues" evidence="2">
    <location>
        <begin position="383"/>
        <end position="393"/>
    </location>
</feature>
<evidence type="ECO:0000313" key="4">
    <source>
        <dbReference type="Proteomes" id="UP000799770"/>
    </source>
</evidence>
<feature type="region of interest" description="Disordered" evidence="2">
    <location>
        <begin position="696"/>
        <end position="755"/>
    </location>
</feature>
<feature type="coiled-coil region" evidence="1">
    <location>
        <begin position="86"/>
        <end position="113"/>
    </location>
</feature>
<feature type="compositionally biased region" description="Pro residues" evidence="2">
    <location>
        <begin position="239"/>
        <end position="265"/>
    </location>
</feature>
<feature type="compositionally biased region" description="Basic residues" evidence="2">
    <location>
        <begin position="369"/>
        <end position="382"/>
    </location>
</feature>
<feature type="compositionally biased region" description="Low complexity" evidence="2">
    <location>
        <begin position="22"/>
        <end position="49"/>
    </location>
</feature>
<evidence type="ECO:0000256" key="2">
    <source>
        <dbReference type="SAM" id="MobiDB-lite"/>
    </source>
</evidence>
<feature type="region of interest" description="Disordered" evidence="2">
    <location>
        <begin position="624"/>
        <end position="650"/>
    </location>
</feature>